<accession>A0A2A4J2N7</accession>
<organism evidence="15">
    <name type="scientific">Heliothis virescens</name>
    <name type="common">Tobacco budworm moth</name>
    <dbReference type="NCBI Taxonomy" id="7102"/>
    <lineage>
        <taxon>Eukaryota</taxon>
        <taxon>Metazoa</taxon>
        <taxon>Ecdysozoa</taxon>
        <taxon>Arthropoda</taxon>
        <taxon>Hexapoda</taxon>
        <taxon>Insecta</taxon>
        <taxon>Pterygota</taxon>
        <taxon>Neoptera</taxon>
        <taxon>Endopterygota</taxon>
        <taxon>Lepidoptera</taxon>
        <taxon>Glossata</taxon>
        <taxon>Ditrysia</taxon>
        <taxon>Noctuoidea</taxon>
        <taxon>Noctuidae</taxon>
        <taxon>Heliothinae</taxon>
        <taxon>Heliothis</taxon>
    </lineage>
</organism>
<evidence type="ECO:0000256" key="12">
    <source>
        <dbReference type="RuleBase" id="RU003832"/>
    </source>
</evidence>
<evidence type="ECO:0000256" key="2">
    <source>
        <dbReference type="ARBA" id="ARBA00004922"/>
    </source>
</evidence>
<dbReference type="GO" id="GO:0032580">
    <property type="term" value="C:Golgi cisterna membrane"/>
    <property type="evidence" value="ECO:0007669"/>
    <property type="project" value="UniProtKB-SubCell"/>
</dbReference>
<keyword evidence="5 12" id="KW-0808">Transferase</keyword>
<proteinExistence type="inferred from homology"/>
<dbReference type="InterPro" id="IPR038577">
    <property type="entry name" value="GT10-like_C_sf"/>
</dbReference>
<gene>
    <name evidence="15" type="ORF">B5V51_8858</name>
</gene>
<comment type="pathway">
    <text evidence="2">Protein modification; protein glycosylation.</text>
</comment>
<reference evidence="15" key="1">
    <citation type="submission" date="2017-09" db="EMBL/GenBank/DDBJ databases">
        <title>Contemporary evolution of a Lepidopteran species, Heliothis virescens, in response to modern agricultural practices.</title>
        <authorList>
            <person name="Fritz M.L."/>
            <person name="Deyonke A.M."/>
            <person name="Papanicolaou A."/>
            <person name="Micinski S."/>
            <person name="Westbrook J."/>
            <person name="Gould F."/>
        </authorList>
    </citation>
    <scope>NUCLEOTIDE SEQUENCE [LARGE SCALE GENOMIC DNA]</scope>
    <source>
        <strain evidence="15">HvINT-</strain>
        <tissue evidence="15">Whole body</tissue>
    </source>
</reference>
<evidence type="ECO:0000313" key="15">
    <source>
        <dbReference type="EMBL" id="PCG65653.1"/>
    </source>
</evidence>
<keyword evidence="8 12" id="KW-1133">Transmembrane helix</keyword>
<dbReference type="InterPro" id="IPR031481">
    <property type="entry name" value="Glyco_tran_10_N"/>
</dbReference>
<dbReference type="PANTHER" id="PTHR48438">
    <property type="entry name" value="ALPHA-(1,3)-FUCOSYLTRANSFERASE C-RELATED"/>
    <property type="match status" value="1"/>
</dbReference>
<dbReference type="PANTHER" id="PTHR48438:SF1">
    <property type="entry name" value="ALPHA-(1,3)-FUCOSYLTRANSFERASE C-RELATED"/>
    <property type="match status" value="1"/>
</dbReference>
<evidence type="ECO:0000259" key="14">
    <source>
        <dbReference type="Pfam" id="PF17039"/>
    </source>
</evidence>
<evidence type="ECO:0000256" key="10">
    <source>
        <dbReference type="ARBA" id="ARBA00023136"/>
    </source>
</evidence>
<evidence type="ECO:0000256" key="7">
    <source>
        <dbReference type="ARBA" id="ARBA00022968"/>
    </source>
</evidence>
<keyword evidence="10 12" id="KW-0472">Membrane</keyword>
<keyword evidence="7" id="KW-0735">Signal-anchor</keyword>
<dbReference type="EMBL" id="NWSH01003936">
    <property type="protein sequence ID" value="PCG65653.1"/>
    <property type="molecule type" value="Genomic_DNA"/>
</dbReference>
<comment type="subcellular location">
    <subcellularLocation>
        <location evidence="1 12">Golgi apparatus</location>
        <location evidence="1 12">Golgi stack membrane</location>
        <topology evidence="1 12">Single-pass type II membrane protein</topology>
    </subcellularLocation>
</comment>
<dbReference type="AlphaFoldDB" id="A0A2A4J2N7"/>
<dbReference type="Pfam" id="PF00852">
    <property type="entry name" value="Glyco_transf_10"/>
    <property type="match status" value="1"/>
</dbReference>
<comment type="caution">
    <text evidence="15">The sequence shown here is derived from an EMBL/GenBank/DDBJ whole genome shotgun (WGS) entry which is preliminary data.</text>
</comment>
<evidence type="ECO:0000256" key="3">
    <source>
        <dbReference type="ARBA" id="ARBA00008919"/>
    </source>
</evidence>
<dbReference type="Gene3D" id="3.40.50.11660">
    <property type="entry name" value="Glycosyl transferase family 10, C-terminal domain"/>
    <property type="match status" value="1"/>
</dbReference>
<evidence type="ECO:0000256" key="6">
    <source>
        <dbReference type="ARBA" id="ARBA00022692"/>
    </source>
</evidence>
<dbReference type="EC" id="2.4.1.-" evidence="12"/>
<feature type="transmembrane region" description="Helical" evidence="12">
    <location>
        <begin position="7"/>
        <end position="25"/>
    </location>
</feature>
<evidence type="ECO:0000256" key="9">
    <source>
        <dbReference type="ARBA" id="ARBA00023034"/>
    </source>
</evidence>
<evidence type="ECO:0000256" key="11">
    <source>
        <dbReference type="ARBA" id="ARBA00023180"/>
    </source>
</evidence>
<feature type="domain" description="Fucosyltransferase C-terminal" evidence="13">
    <location>
        <begin position="208"/>
        <end position="379"/>
    </location>
</feature>
<protein>
    <recommendedName>
        <fullName evidence="12">Fucosyltransferase</fullName>
        <ecNumber evidence="12">2.4.1.-</ecNumber>
    </recommendedName>
</protein>
<feature type="domain" description="Fucosyltransferase N-terminal" evidence="14">
    <location>
        <begin position="58"/>
        <end position="171"/>
    </location>
</feature>
<dbReference type="STRING" id="7102.A0A2A4J2N7"/>
<keyword evidence="11" id="KW-0325">Glycoprotein</keyword>
<dbReference type="InterPro" id="IPR001503">
    <property type="entry name" value="Glyco_trans_10"/>
</dbReference>
<dbReference type="SUPFAM" id="SSF53756">
    <property type="entry name" value="UDP-Glycosyltransferase/glycogen phosphorylase"/>
    <property type="match status" value="1"/>
</dbReference>
<dbReference type="GO" id="GO:0008417">
    <property type="term" value="F:fucosyltransferase activity"/>
    <property type="evidence" value="ECO:0007669"/>
    <property type="project" value="InterPro"/>
</dbReference>
<sequence length="396" mass="47336">MSIKSQGVAFGYGFAIFIIWYLSGFDWTSRTNTRLDAVRGETKTQNPYAETTLEPNIKYILQWTRPMKEPFTFMKTGQDLFIERRCPVNNCYVTWNRTFLSNVTDYHAVLFYCHSVSRGFIRIPRRRSAHQKYVFVSPEPAAYYPVYHERYNGFFNMTWTYRLDSEVFYGYVLVRDREGKKIGPKEVMHWPKLSEMQRINHKLKEKLNRKRIAAAWLVSNCRSRGGREEVALKIKNELQSKYNMTLDIFGACGQILPDMFWQMLERDYYFYFSFENSVSEDYVSEKLLNALQHYMVPVVYGGANYTRFMPDGTYLNARTFTVEALVKRMVNIINNKEEYYDFFRWHNHYTYHYAGDTPDTDYYCEFCKKINDDNFMTQVTIKDDFAKWWNGWNIGE</sequence>
<keyword evidence="4 12" id="KW-0328">Glycosyltransferase</keyword>
<dbReference type="InterPro" id="IPR055270">
    <property type="entry name" value="Glyco_tran_10_C"/>
</dbReference>
<keyword evidence="9 12" id="KW-0333">Golgi apparatus</keyword>
<dbReference type="Pfam" id="PF17039">
    <property type="entry name" value="Glyco_tran_10_N"/>
    <property type="match status" value="1"/>
</dbReference>
<evidence type="ECO:0000256" key="5">
    <source>
        <dbReference type="ARBA" id="ARBA00022679"/>
    </source>
</evidence>
<evidence type="ECO:0000259" key="13">
    <source>
        <dbReference type="Pfam" id="PF00852"/>
    </source>
</evidence>
<comment type="similarity">
    <text evidence="3 12">Belongs to the glycosyltransferase 10 family.</text>
</comment>
<evidence type="ECO:0000256" key="1">
    <source>
        <dbReference type="ARBA" id="ARBA00004447"/>
    </source>
</evidence>
<keyword evidence="6 12" id="KW-0812">Transmembrane</keyword>
<evidence type="ECO:0000256" key="4">
    <source>
        <dbReference type="ARBA" id="ARBA00022676"/>
    </source>
</evidence>
<name>A0A2A4J2N7_HELVI</name>
<dbReference type="UniPathway" id="UPA00378"/>
<evidence type="ECO:0000256" key="8">
    <source>
        <dbReference type="ARBA" id="ARBA00022989"/>
    </source>
</evidence>